<feature type="transmembrane region" description="Helical" evidence="8">
    <location>
        <begin position="197"/>
        <end position="217"/>
    </location>
</feature>
<protein>
    <submittedName>
        <fullName evidence="10">MFS transporter permease</fullName>
    </submittedName>
</protein>
<dbReference type="GO" id="GO:0022857">
    <property type="term" value="F:transmembrane transporter activity"/>
    <property type="evidence" value="ECO:0007669"/>
    <property type="project" value="InterPro"/>
</dbReference>
<feature type="transmembrane region" description="Helical" evidence="8">
    <location>
        <begin position="139"/>
        <end position="158"/>
    </location>
</feature>
<dbReference type="InterPro" id="IPR020846">
    <property type="entry name" value="MFS_dom"/>
</dbReference>
<dbReference type="SUPFAM" id="SSF103473">
    <property type="entry name" value="MFS general substrate transporter"/>
    <property type="match status" value="1"/>
</dbReference>
<feature type="transmembrane region" description="Helical" evidence="8">
    <location>
        <begin position="299"/>
        <end position="319"/>
    </location>
</feature>
<dbReference type="GO" id="GO:0005886">
    <property type="term" value="C:plasma membrane"/>
    <property type="evidence" value="ECO:0007669"/>
    <property type="project" value="UniProtKB-SubCell"/>
</dbReference>
<keyword evidence="11" id="KW-1185">Reference proteome</keyword>
<evidence type="ECO:0000256" key="7">
    <source>
        <dbReference type="ARBA" id="ARBA00023251"/>
    </source>
</evidence>
<keyword evidence="4 8" id="KW-0812">Transmembrane</keyword>
<dbReference type="CDD" id="cd17321">
    <property type="entry name" value="MFS_MMR_MDR_like"/>
    <property type="match status" value="1"/>
</dbReference>
<dbReference type="Gene3D" id="1.20.1720.10">
    <property type="entry name" value="Multidrug resistance protein D"/>
    <property type="match status" value="1"/>
</dbReference>
<dbReference type="PANTHER" id="PTHR42718">
    <property type="entry name" value="MAJOR FACILITATOR SUPERFAMILY MULTIDRUG TRANSPORTER MFSC"/>
    <property type="match status" value="1"/>
</dbReference>
<sequence>MTAPVKRRRAPLLVLCGVHFMLVLDDTVVSVALPTLRAELGFGTGGLTWVANAYLLAYGGLLMPAGRAGDLYGRRRVFLLGVALFGVASLGCGLAQEPWQLVAGRFAQGAGAALAGPGALALLTLLYPGDGERARALGLWGGLAALGGTTGLVVSGALTGLASWRWIFLVNLPVVLVTLFLVPRLVDESRAPRAPRLDIPGAVLGTGAVTALVYGLIRAGDAGWGSTAVTVPLLLSAVLAGVFVVVERRAVAPLVPRGFLADRVRAVSNGTGLLFTAVFFALSFLLMLRLQTALGYGPLRAGLAFVPYGLAILAGVWLSSRAVVRIGVRRTLVSAFLVGAVGLLTLAQVSPGDGYASGVLPGILLAALGSGLGAPALAVGGVSGTTEDDAGVGSAVLGSVQQVGGAIGIAGLVTLAVRQGPGGGHGAAALDGYASALYVAAGVMVLGAVLVHSLLPAVPGTRAAPESAGTR</sequence>
<keyword evidence="6 8" id="KW-0472">Membrane</keyword>
<evidence type="ECO:0000256" key="3">
    <source>
        <dbReference type="ARBA" id="ARBA00022475"/>
    </source>
</evidence>
<comment type="caution">
    <text evidence="10">The sequence shown here is derived from an EMBL/GenBank/DDBJ whole genome shotgun (WGS) entry which is preliminary data.</text>
</comment>
<evidence type="ECO:0000256" key="1">
    <source>
        <dbReference type="ARBA" id="ARBA00004651"/>
    </source>
</evidence>
<feature type="transmembrane region" description="Helical" evidence="8">
    <location>
        <begin position="355"/>
        <end position="379"/>
    </location>
</feature>
<feature type="transmembrane region" description="Helical" evidence="8">
    <location>
        <begin position="46"/>
        <end position="65"/>
    </location>
</feature>
<gene>
    <name evidence="10" type="ORF">AB852_21845</name>
</gene>
<dbReference type="EMBL" id="LFBV01000005">
    <property type="protein sequence ID" value="OKH93106.1"/>
    <property type="molecule type" value="Genomic_DNA"/>
</dbReference>
<feature type="transmembrane region" description="Helical" evidence="8">
    <location>
        <begin position="436"/>
        <end position="455"/>
    </location>
</feature>
<evidence type="ECO:0000256" key="4">
    <source>
        <dbReference type="ARBA" id="ARBA00022692"/>
    </source>
</evidence>
<dbReference type="Proteomes" id="UP000186455">
    <property type="component" value="Unassembled WGS sequence"/>
</dbReference>
<keyword evidence="3" id="KW-1003">Cell membrane</keyword>
<evidence type="ECO:0000256" key="5">
    <source>
        <dbReference type="ARBA" id="ARBA00022989"/>
    </source>
</evidence>
<keyword evidence="7" id="KW-0046">Antibiotic resistance</keyword>
<proteinExistence type="predicted"/>
<name>A0A1Q4V5I7_9ACTN</name>
<dbReference type="Pfam" id="PF07690">
    <property type="entry name" value="MFS_1"/>
    <property type="match status" value="1"/>
</dbReference>
<feature type="transmembrane region" description="Helical" evidence="8">
    <location>
        <begin position="164"/>
        <end position="185"/>
    </location>
</feature>
<dbReference type="PRINTS" id="PR01036">
    <property type="entry name" value="TCRTETB"/>
</dbReference>
<dbReference type="STRING" id="1048205.AB852_21845"/>
<evidence type="ECO:0000256" key="2">
    <source>
        <dbReference type="ARBA" id="ARBA00022448"/>
    </source>
</evidence>
<feature type="transmembrane region" description="Helical" evidence="8">
    <location>
        <begin position="223"/>
        <end position="246"/>
    </location>
</feature>
<dbReference type="RefSeq" id="WP_073791395.1">
    <property type="nucleotide sequence ID" value="NZ_LFBV01000005.1"/>
</dbReference>
<dbReference type="GO" id="GO:0046677">
    <property type="term" value="P:response to antibiotic"/>
    <property type="evidence" value="ECO:0007669"/>
    <property type="project" value="UniProtKB-KW"/>
</dbReference>
<dbReference type="PROSITE" id="PS50850">
    <property type="entry name" value="MFS"/>
    <property type="match status" value="1"/>
</dbReference>
<feature type="transmembrane region" description="Helical" evidence="8">
    <location>
        <begin position="331"/>
        <end position="349"/>
    </location>
</feature>
<dbReference type="InterPro" id="IPR036259">
    <property type="entry name" value="MFS_trans_sf"/>
</dbReference>
<keyword evidence="5 8" id="KW-1133">Transmembrane helix</keyword>
<feature type="transmembrane region" description="Helical" evidence="8">
    <location>
        <begin position="391"/>
        <end position="416"/>
    </location>
</feature>
<feature type="transmembrane region" description="Helical" evidence="8">
    <location>
        <begin position="266"/>
        <end position="287"/>
    </location>
</feature>
<feature type="transmembrane region" description="Helical" evidence="8">
    <location>
        <begin position="108"/>
        <end position="127"/>
    </location>
</feature>
<organism evidence="10 11">
    <name type="scientific">Streptomyces uncialis</name>
    <dbReference type="NCBI Taxonomy" id="1048205"/>
    <lineage>
        <taxon>Bacteria</taxon>
        <taxon>Bacillati</taxon>
        <taxon>Actinomycetota</taxon>
        <taxon>Actinomycetes</taxon>
        <taxon>Kitasatosporales</taxon>
        <taxon>Streptomycetaceae</taxon>
        <taxon>Streptomyces</taxon>
    </lineage>
</organism>
<evidence type="ECO:0000313" key="10">
    <source>
        <dbReference type="EMBL" id="OKH93106.1"/>
    </source>
</evidence>
<evidence type="ECO:0000313" key="11">
    <source>
        <dbReference type="Proteomes" id="UP000186455"/>
    </source>
</evidence>
<dbReference type="PANTHER" id="PTHR42718:SF46">
    <property type="entry name" value="BLR6921 PROTEIN"/>
    <property type="match status" value="1"/>
</dbReference>
<dbReference type="AlphaFoldDB" id="A0A1Q4V5I7"/>
<keyword evidence="2" id="KW-0813">Transport</keyword>
<accession>A0A1Q4V5I7</accession>
<evidence type="ECO:0000259" key="9">
    <source>
        <dbReference type="PROSITE" id="PS50850"/>
    </source>
</evidence>
<dbReference type="InterPro" id="IPR011701">
    <property type="entry name" value="MFS"/>
</dbReference>
<feature type="transmembrane region" description="Helical" evidence="8">
    <location>
        <begin position="12"/>
        <end position="34"/>
    </location>
</feature>
<comment type="subcellular location">
    <subcellularLocation>
        <location evidence="1">Cell membrane</location>
        <topology evidence="1">Multi-pass membrane protein</topology>
    </subcellularLocation>
</comment>
<feature type="domain" description="Major facilitator superfamily (MFS) profile" evidence="9">
    <location>
        <begin position="11"/>
        <end position="459"/>
    </location>
</feature>
<reference evidence="10 11" key="1">
    <citation type="submission" date="2015-06" db="EMBL/GenBank/DDBJ databases">
        <title>Cloning and characterization of the uncialamcin biosynthetic gene cluster.</title>
        <authorList>
            <person name="Yan X."/>
            <person name="Huang T."/>
            <person name="Ge H."/>
            <person name="Shen B."/>
        </authorList>
    </citation>
    <scope>NUCLEOTIDE SEQUENCE [LARGE SCALE GENOMIC DNA]</scope>
    <source>
        <strain evidence="10 11">DCA2648</strain>
    </source>
</reference>
<evidence type="ECO:0000256" key="6">
    <source>
        <dbReference type="ARBA" id="ARBA00023136"/>
    </source>
</evidence>
<feature type="transmembrane region" description="Helical" evidence="8">
    <location>
        <begin position="77"/>
        <end position="96"/>
    </location>
</feature>
<evidence type="ECO:0000256" key="8">
    <source>
        <dbReference type="SAM" id="Phobius"/>
    </source>
</evidence>
<dbReference type="Gene3D" id="1.20.1250.20">
    <property type="entry name" value="MFS general substrate transporter like domains"/>
    <property type="match status" value="1"/>
</dbReference>